<dbReference type="SUPFAM" id="SSF55729">
    <property type="entry name" value="Acyl-CoA N-acyltransferases (Nat)"/>
    <property type="match status" value="1"/>
</dbReference>
<dbReference type="Proteomes" id="UP000202440">
    <property type="component" value="Chromosome"/>
</dbReference>
<reference evidence="2 3" key="1">
    <citation type="submission" date="2017-07" db="EMBL/GenBank/DDBJ databases">
        <title>Annotated genome sequence of Bacterioplanes sanyensis isolated from Red Sea.</title>
        <authorList>
            <person name="Rehman Z.U."/>
        </authorList>
    </citation>
    <scope>NUCLEOTIDE SEQUENCE [LARGE SCALE GENOMIC DNA]</scope>
    <source>
        <strain evidence="2 3">NV9</strain>
    </source>
</reference>
<organism evidence="2 3">
    <name type="scientific">Bacterioplanes sanyensis</name>
    <dbReference type="NCBI Taxonomy" id="1249553"/>
    <lineage>
        <taxon>Bacteria</taxon>
        <taxon>Pseudomonadati</taxon>
        <taxon>Pseudomonadota</taxon>
        <taxon>Gammaproteobacteria</taxon>
        <taxon>Oceanospirillales</taxon>
        <taxon>Oceanospirillaceae</taxon>
        <taxon>Bacterioplanes</taxon>
    </lineage>
</organism>
<proteinExistence type="predicted"/>
<dbReference type="AlphaFoldDB" id="A0A222FKG0"/>
<dbReference type="RefSeq" id="WP_094060047.1">
    <property type="nucleotide sequence ID" value="NZ_CP022530.1"/>
</dbReference>
<dbReference type="InterPro" id="IPR000182">
    <property type="entry name" value="GNAT_dom"/>
</dbReference>
<evidence type="ECO:0000313" key="2">
    <source>
        <dbReference type="EMBL" id="ASP38861.1"/>
    </source>
</evidence>
<evidence type="ECO:0000313" key="3">
    <source>
        <dbReference type="Proteomes" id="UP000202440"/>
    </source>
</evidence>
<name>A0A222FKG0_9GAMM</name>
<dbReference type="Gene3D" id="3.40.630.30">
    <property type="match status" value="1"/>
</dbReference>
<protein>
    <submittedName>
        <fullName evidence="2">GNAT family N-acetyltransferase</fullName>
    </submittedName>
</protein>
<sequence>MLQQEVLIGERIELRPPEEQWLDDLWAAVESSRAELGQFLDWVPLITSRSAVADNLAIAIDNFVQDKNERRYFIYCQNTQQFLGLIGLHIRDPSVPFYEIGYWLITSAYGRGFMTEAVNLLSDYALQHRQAKRVEIRTAASNASSIRVAERCGYEQEALLKNHRRLPNGQLDHTVIFCRYGE</sequence>
<dbReference type="GO" id="GO:1990189">
    <property type="term" value="F:protein N-terminal-serine acetyltransferase activity"/>
    <property type="evidence" value="ECO:0007669"/>
    <property type="project" value="TreeGrafter"/>
</dbReference>
<dbReference type="EMBL" id="CP022530">
    <property type="protein sequence ID" value="ASP38861.1"/>
    <property type="molecule type" value="Genomic_DNA"/>
</dbReference>
<feature type="domain" description="N-acetyltransferase" evidence="1">
    <location>
        <begin position="12"/>
        <end position="181"/>
    </location>
</feature>
<dbReference type="PROSITE" id="PS51186">
    <property type="entry name" value="GNAT"/>
    <property type="match status" value="1"/>
</dbReference>
<dbReference type="KEGG" id="bsan:CHH28_09280"/>
<dbReference type="GO" id="GO:0005737">
    <property type="term" value="C:cytoplasm"/>
    <property type="evidence" value="ECO:0007669"/>
    <property type="project" value="TreeGrafter"/>
</dbReference>
<dbReference type="InterPro" id="IPR051908">
    <property type="entry name" value="Ribosomal_N-acetyltransferase"/>
</dbReference>
<dbReference type="InterPro" id="IPR016181">
    <property type="entry name" value="Acyl_CoA_acyltransferase"/>
</dbReference>
<dbReference type="Pfam" id="PF13302">
    <property type="entry name" value="Acetyltransf_3"/>
    <property type="match status" value="1"/>
</dbReference>
<accession>A0A222FKG0</accession>
<dbReference type="PANTHER" id="PTHR43441">
    <property type="entry name" value="RIBOSOMAL-PROTEIN-SERINE ACETYLTRANSFERASE"/>
    <property type="match status" value="1"/>
</dbReference>
<evidence type="ECO:0000259" key="1">
    <source>
        <dbReference type="PROSITE" id="PS51186"/>
    </source>
</evidence>
<gene>
    <name evidence="2" type="ORF">CHH28_09280</name>
</gene>
<dbReference type="GO" id="GO:0008999">
    <property type="term" value="F:protein-N-terminal-alanine acetyltransferase activity"/>
    <property type="evidence" value="ECO:0007669"/>
    <property type="project" value="TreeGrafter"/>
</dbReference>
<keyword evidence="2" id="KW-0808">Transferase</keyword>
<dbReference type="PANTHER" id="PTHR43441:SF3">
    <property type="entry name" value="ACETYLTRANSFERASE"/>
    <property type="match status" value="1"/>
</dbReference>
<keyword evidence="3" id="KW-1185">Reference proteome</keyword>